<dbReference type="SUPFAM" id="SSF75011">
    <property type="entry name" value="3-carboxy-cis,cis-mucoante lactonizing enzyme"/>
    <property type="match status" value="1"/>
</dbReference>
<protein>
    <submittedName>
        <fullName evidence="5">6-phosphogluconolactonase (Cycloisomerase 2 family)</fullName>
    </submittedName>
</protein>
<dbReference type="Proteomes" id="UP001180825">
    <property type="component" value="Unassembled WGS sequence"/>
</dbReference>
<keyword evidence="6" id="KW-1185">Reference proteome</keyword>
<dbReference type="InterPro" id="IPR019405">
    <property type="entry name" value="Lactonase_7-beta_prop"/>
</dbReference>
<dbReference type="PANTHER" id="PTHR30344:SF1">
    <property type="entry name" value="6-PHOSPHOGLUCONOLACTONASE"/>
    <property type="match status" value="1"/>
</dbReference>
<dbReference type="InterPro" id="IPR050282">
    <property type="entry name" value="Cycloisomerase_2"/>
</dbReference>
<dbReference type="Pfam" id="PF10282">
    <property type="entry name" value="Lactonase"/>
    <property type="match status" value="1"/>
</dbReference>
<evidence type="ECO:0000256" key="4">
    <source>
        <dbReference type="SAM" id="SignalP"/>
    </source>
</evidence>
<name>A0ABU2AFW5_9BURK</name>
<dbReference type="InterPro" id="IPR015943">
    <property type="entry name" value="WD40/YVTN_repeat-like_dom_sf"/>
</dbReference>
<comment type="similarity">
    <text evidence="1">Belongs to the cycloisomerase 2 family.</text>
</comment>
<dbReference type="EMBL" id="JAVDXV010000010">
    <property type="protein sequence ID" value="MDR7335503.1"/>
    <property type="molecule type" value="Genomic_DNA"/>
</dbReference>
<organism evidence="5 6">
    <name type="scientific">Roseateles asaccharophilus</name>
    <dbReference type="NCBI Taxonomy" id="582607"/>
    <lineage>
        <taxon>Bacteria</taxon>
        <taxon>Pseudomonadati</taxon>
        <taxon>Pseudomonadota</taxon>
        <taxon>Betaproteobacteria</taxon>
        <taxon>Burkholderiales</taxon>
        <taxon>Sphaerotilaceae</taxon>
        <taxon>Roseateles</taxon>
    </lineage>
</organism>
<dbReference type="PANTHER" id="PTHR30344">
    <property type="entry name" value="6-PHOSPHOGLUCONOLACTONASE-RELATED"/>
    <property type="match status" value="1"/>
</dbReference>
<proteinExistence type="inferred from homology"/>
<evidence type="ECO:0000256" key="3">
    <source>
        <dbReference type="SAM" id="MobiDB-lite"/>
    </source>
</evidence>
<feature type="signal peptide" evidence="4">
    <location>
        <begin position="1"/>
        <end position="21"/>
    </location>
</feature>
<feature type="chain" id="PRO_5047454587" evidence="4">
    <location>
        <begin position="22"/>
        <end position="372"/>
    </location>
</feature>
<accession>A0ABU2AFW5</accession>
<sequence>MQRRHLLQLAASAALMPSAMAAPSTPRFLHVGTYAPAGQGIYSFAIAADGALAPAGLTPNANSPSWLLAHEGRVYAAEESADQVAVYAPNDAGALQLLHRAPSGGKGPVYLSASAGQLWVAHYGDARFASLPVERDGRLGTAVGWRSCDNDCRPGPTKPLKAPPGSQANSGHDAPHAHAIQLSPDGRWIVGTDLGRDRLLVWPLNADIPAPASAHQLALSAGSGPRHFVFHPQDAGLVYVLQEESSTLSTVALTAAGPQLLDEISVLPAGFAGTNYASDLIVAPGGRHLYALNRLHDSIGVVSLEKPRSPRLLDHHWVHGSYPRSACVARSWMYVCNQRSDQLSHFDLSRPEAPRFTGRQTGVPSPAGACWL</sequence>
<keyword evidence="4" id="KW-0732">Signal</keyword>
<feature type="region of interest" description="Disordered" evidence="3">
    <location>
        <begin position="154"/>
        <end position="178"/>
    </location>
</feature>
<reference evidence="5 6" key="1">
    <citation type="submission" date="2023-07" db="EMBL/GenBank/DDBJ databases">
        <title>Sorghum-associated microbial communities from plants grown in Nebraska, USA.</title>
        <authorList>
            <person name="Schachtman D."/>
        </authorList>
    </citation>
    <scope>NUCLEOTIDE SEQUENCE [LARGE SCALE GENOMIC DNA]</scope>
    <source>
        <strain evidence="5 6">BE316</strain>
    </source>
</reference>
<dbReference type="RefSeq" id="WP_310332507.1">
    <property type="nucleotide sequence ID" value="NZ_JAVDXV010000010.1"/>
</dbReference>
<evidence type="ECO:0000256" key="1">
    <source>
        <dbReference type="ARBA" id="ARBA00005564"/>
    </source>
</evidence>
<dbReference type="Gene3D" id="2.130.10.10">
    <property type="entry name" value="YVTN repeat-like/Quinoprotein amine dehydrogenase"/>
    <property type="match status" value="1"/>
</dbReference>
<keyword evidence="2" id="KW-0119">Carbohydrate metabolism</keyword>
<evidence type="ECO:0000256" key="2">
    <source>
        <dbReference type="ARBA" id="ARBA00022526"/>
    </source>
</evidence>
<evidence type="ECO:0000313" key="6">
    <source>
        <dbReference type="Proteomes" id="UP001180825"/>
    </source>
</evidence>
<gene>
    <name evidence="5" type="ORF">J2X21_004668</name>
</gene>
<comment type="caution">
    <text evidence="5">The sequence shown here is derived from an EMBL/GenBank/DDBJ whole genome shotgun (WGS) entry which is preliminary data.</text>
</comment>
<evidence type="ECO:0000313" key="5">
    <source>
        <dbReference type="EMBL" id="MDR7335503.1"/>
    </source>
</evidence>
<keyword evidence="2" id="KW-0313">Glucose metabolism</keyword>